<comment type="caution">
    <text evidence="2">The sequence shown here is derived from an EMBL/GenBank/DDBJ whole genome shotgun (WGS) entry which is preliminary data.</text>
</comment>
<sequence length="62" mass="6921">MKILVLVFTLLGGISFAYTEAAKETKPALVTLDSESEQPVPHITLDIVEVVHIPEIQDFARW</sequence>
<name>A0A3D8L6E5_9BACT</name>
<accession>A0A3D8L6E5</accession>
<feature type="signal peptide" evidence="1">
    <location>
        <begin position="1"/>
        <end position="17"/>
    </location>
</feature>
<protein>
    <submittedName>
        <fullName evidence="2">Uncharacterized protein</fullName>
    </submittedName>
</protein>
<feature type="chain" id="PRO_5017793637" evidence="1">
    <location>
        <begin position="18"/>
        <end position="62"/>
    </location>
</feature>
<evidence type="ECO:0000313" key="2">
    <source>
        <dbReference type="EMBL" id="RDV12968.1"/>
    </source>
</evidence>
<dbReference type="EMBL" id="QRGR01000031">
    <property type="protein sequence ID" value="RDV12968.1"/>
    <property type="molecule type" value="Genomic_DNA"/>
</dbReference>
<keyword evidence="3" id="KW-1185">Reference proteome</keyword>
<evidence type="ECO:0000313" key="3">
    <source>
        <dbReference type="Proteomes" id="UP000256708"/>
    </source>
</evidence>
<dbReference type="Proteomes" id="UP000256708">
    <property type="component" value="Unassembled WGS sequence"/>
</dbReference>
<gene>
    <name evidence="2" type="ORF">DXT99_22135</name>
</gene>
<evidence type="ECO:0000256" key="1">
    <source>
        <dbReference type="SAM" id="SignalP"/>
    </source>
</evidence>
<reference evidence="3" key="1">
    <citation type="submission" date="2018-08" db="EMBL/GenBank/DDBJ databases">
        <authorList>
            <person name="Liu Z.-W."/>
            <person name="Du Z.-J."/>
        </authorList>
    </citation>
    <scope>NUCLEOTIDE SEQUENCE [LARGE SCALE GENOMIC DNA]</scope>
    <source>
        <strain evidence="3">H4X</strain>
    </source>
</reference>
<dbReference type="RefSeq" id="WP_115567777.1">
    <property type="nucleotide sequence ID" value="NZ_QRGR01000031.1"/>
</dbReference>
<keyword evidence="1" id="KW-0732">Signal</keyword>
<dbReference type="AlphaFoldDB" id="A0A3D8L6E5"/>
<proteinExistence type="predicted"/>
<organism evidence="2 3">
    <name type="scientific">Pontibacter diazotrophicus</name>
    <dbReference type="NCBI Taxonomy" id="1400979"/>
    <lineage>
        <taxon>Bacteria</taxon>
        <taxon>Pseudomonadati</taxon>
        <taxon>Bacteroidota</taxon>
        <taxon>Cytophagia</taxon>
        <taxon>Cytophagales</taxon>
        <taxon>Hymenobacteraceae</taxon>
        <taxon>Pontibacter</taxon>
    </lineage>
</organism>